<proteinExistence type="predicted"/>
<gene>
    <name evidence="1" type="ORF">PCOR1329_LOCUS50045</name>
</gene>
<name>A0ABN9UQJ6_9DINO</name>
<evidence type="ECO:0000313" key="1">
    <source>
        <dbReference type="EMBL" id="CAK0861343.1"/>
    </source>
</evidence>
<accession>A0ABN9UQJ6</accession>
<sequence length="104" mass="11271">MEDIRAQDLESCLRSFSHEGDLHVLLGQELAKTYIFPSSVEGHMLITGATSGFARIPGVIVCEEWTNYSTAAKPIFQGMSVGLLLSPPQLGQLFLLSAECDVVS</sequence>
<dbReference type="Proteomes" id="UP001189429">
    <property type="component" value="Unassembled WGS sequence"/>
</dbReference>
<keyword evidence="2" id="KW-1185">Reference proteome</keyword>
<dbReference type="EMBL" id="CAUYUJ010016059">
    <property type="protein sequence ID" value="CAK0861343.1"/>
    <property type="molecule type" value="Genomic_DNA"/>
</dbReference>
<protein>
    <submittedName>
        <fullName evidence="1">Uncharacterized protein</fullName>
    </submittedName>
</protein>
<reference evidence="1" key="1">
    <citation type="submission" date="2023-10" db="EMBL/GenBank/DDBJ databases">
        <authorList>
            <person name="Chen Y."/>
            <person name="Shah S."/>
            <person name="Dougan E. K."/>
            <person name="Thang M."/>
            <person name="Chan C."/>
        </authorList>
    </citation>
    <scope>NUCLEOTIDE SEQUENCE [LARGE SCALE GENOMIC DNA]</scope>
</reference>
<evidence type="ECO:0000313" key="2">
    <source>
        <dbReference type="Proteomes" id="UP001189429"/>
    </source>
</evidence>
<comment type="caution">
    <text evidence="1">The sequence shown here is derived from an EMBL/GenBank/DDBJ whole genome shotgun (WGS) entry which is preliminary data.</text>
</comment>
<organism evidence="1 2">
    <name type="scientific">Prorocentrum cordatum</name>
    <dbReference type="NCBI Taxonomy" id="2364126"/>
    <lineage>
        <taxon>Eukaryota</taxon>
        <taxon>Sar</taxon>
        <taxon>Alveolata</taxon>
        <taxon>Dinophyceae</taxon>
        <taxon>Prorocentrales</taxon>
        <taxon>Prorocentraceae</taxon>
        <taxon>Prorocentrum</taxon>
    </lineage>
</organism>